<gene>
    <name evidence="3" type="ORF">CQW49_06350</name>
</gene>
<dbReference type="KEGG" id="mtw:CQW49_06350"/>
<dbReference type="Pfam" id="PF13469">
    <property type="entry name" value="Sulfotransfer_3"/>
    <property type="match status" value="1"/>
</dbReference>
<dbReference type="InterPro" id="IPR036527">
    <property type="entry name" value="SCP2_sterol-bd_dom_sf"/>
</dbReference>
<dbReference type="RefSeq" id="WP_003614525.1">
    <property type="nucleotide sequence ID" value="NZ_ADVE02000001.1"/>
</dbReference>
<dbReference type="STRING" id="595536.GCA_000178815_03889"/>
<proteinExistence type="predicted"/>
<evidence type="ECO:0000313" key="3">
    <source>
        <dbReference type="EMBL" id="ATQ67549.1"/>
    </source>
</evidence>
<dbReference type="InterPro" id="IPR003033">
    <property type="entry name" value="SCP2_sterol-bd_dom"/>
</dbReference>
<organism evidence="3 4">
    <name type="scientific">Methylosinus trichosporium (strain ATCC 35070 / NCIMB 11131 / UNIQEM 75 / OB3b)</name>
    <dbReference type="NCBI Taxonomy" id="595536"/>
    <lineage>
        <taxon>Bacteria</taxon>
        <taxon>Pseudomonadati</taxon>
        <taxon>Pseudomonadota</taxon>
        <taxon>Alphaproteobacteria</taxon>
        <taxon>Hyphomicrobiales</taxon>
        <taxon>Methylocystaceae</taxon>
        <taxon>Methylosinus</taxon>
    </lineage>
</organism>
<dbReference type="PANTHER" id="PTHR12788">
    <property type="entry name" value="PROTEIN-TYROSINE SULFOTRANSFERASE 2"/>
    <property type="match status" value="1"/>
</dbReference>
<dbReference type="Proteomes" id="UP000230709">
    <property type="component" value="Chromosome"/>
</dbReference>
<evidence type="ECO:0000256" key="1">
    <source>
        <dbReference type="ARBA" id="ARBA00022679"/>
    </source>
</evidence>
<dbReference type="Gene3D" id="3.30.1050.10">
    <property type="entry name" value="SCP2 sterol-binding domain"/>
    <property type="match status" value="1"/>
</dbReference>
<name>A0A2D2CY32_METT3</name>
<evidence type="ECO:0000259" key="2">
    <source>
        <dbReference type="Pfam" id="PF02036"/>
    </source>
</evidence>
<dbReference type="GO" id="GO:0008476">
    <property type="term" value="F:protein-tyrosine sulfotransferase activity"/>
    <property type="evidence" value="ECO:0007669"/>
    <property type="project" value="InterPro"/>
</dbReference>
<dbReference type="SUPFAM" id="SSF52540">
    <property type="entry name" value="P-loop containing nucleoside triphosphate hydrolases"/>
    <property type="match status" value="1"/>
</dbReference>
<evidence type="ECO:0000313" key="4">
    <source>
        <dbReference type="Proteomes" id="UP000230709"/>
    </source>
</evidence>
<feature type="domain" description="SCP2" evidence="2">
    <location>
        <begin position="305"/>
        <end position="390"/>
    </location>
</feature>
<sequence>MIDPSSGAAPVFILSCERSGSTLLRMIIDTHSQIACPAQAYLGPTCRSLIDTIRFSVGQRFDGSERDRDTQILQEVRAIVDGLMQRYAAMRGKRLWCEKTTLNVDFLDILSKVFPDARYLCLYRNCMDVVQSCLKFSSLGFMPELASYVAAQPDNLVAAMAESWLDKNTKILDFESAHPDRCFRVVYEEMTRDPRATLPHIFAFLGLAWEPSIVDKVFTSDHDRGDGDVKVHFSEKINQDSVGRGRAIPLASVPEALRSRIDGLSEKLGQDTLARFYGGGEPGEAATKARPVDFHALVRARLPMSDSERRAGLRGVCRFVVEGEGGDAWILDLSGPEVLVREDAGDSADCTIAVTHPAFCELVDGTATVGEVYERGAVSIQGSTHLALQVGLLMFG</sequence>
<dbReference type="SUPFAM" id="SSF55718">
    <property type="entry name" value="SCP-like"/>
    <property type="match status" value="1"/>
</dbReference>
<dbReference type="Gene3D" id="3.40.50.300">
    <property type="entry name" value="P-loop containing nucleotide triphosphate hydrolases"/>
    <property type="match status" value="1"/>
</dbReference>
<reference evidence="4" key="1">
    <citation type="submission" date="2017-10" db="EMBL/GenBank/DDBJ databases">
        <title>Completed PacBio SMRT sequence of Methylosinus trichosporium OB3b reveals presence of a third large plasmid.</title>
        <authorList>
            <person name="Charles T.C."/>
            <person name="Lynch M.D.J."/>
            <person name="Heil J.R."/>
            <person name="Cheng J."/>
        </authorList>
    </citation>
    <scope>NUCLEOTIDE SEQUENCE [LARGE SCALE GENOMIC DNA]</scope>
    <source>
        <strain evidence="4">OB3b</strain>
    </source>
</reference>
<keyword evidence="1" id="KW-0808">Transferase</keyword>
<dbReference type="InterPro" id="IPR026634">
    <property type="entry name" value="TPST-like"/>
</dbReference>
<dbReference type="AlphaFoldDB" id="A0A2D2CY32"/>
<keyword evidence="4" id="KW-1185">Reference proteome</keyword>
<dbReference type="InterPro" id="IPR027417">
    <property type="entry name" value="P-loop_NTPase"/>
</dbReference>
<dbReference type="EMBL" id="CP023737">
    <property type="protein sequence ID" value="ATQ67549.1"/>
    <property type="molecule type" value="Genomic_DNA"/>
</dbReference>
<protein>
    <recommendedName>
        <fullName evidence="2">SCP2 domain-containing protein</fullName>
    </recommendedName>
</protein>
<accession>A0A2D2CY32</accession>
<dbReference type="PANTHER" id="PTHR12788:SF10">
    <property type="entry name" value="PROTEIN-TYROSINE SULFOTRANSFERASE"/>
    <property type="match status" value="1"/>
</dbReference>
<dbReference type="Pfam" id="PF02036">
    <property type="entry name" value="SCP2"/>
    <property type="match status" value="1"/>
</dbReference>